<evidence type="ECO:0000313" key="3">
    <source>
        <dbReference type="Proteomes" id="UP000629619"/>
    </source>
</evidence>
<dbReference type="RefSeq" id="WP_203683686.1">
    <property type="nucleotide sequence ID" value="NZ_BOMW01000061.1"/>
</dbReference>
<dbReference type="EMBL" id="BOMW01000061">
    <property type="protein sequence ID" value="GIF08327.1"/>
    <property type="molecule type" value="Genomic_DNA"/>
</dbReference>
<keyword evidence="1" id="KW-0812">Transmembrane</keyword>
<feature type="transmembrane region" description="Helical" evidence="1">
    <location>
        <begin position="266"/>
        <end position="287"/>
    </location>
</feature>
<feature type="transmembrane region" description="Helical" evidence="1">
    <location>
        <begin position="199"/>
        <end position="219"/>
    </location>
</feature>
<keyword evidence="1" id="KW-1133">Transmembrane helix</keyword>
<feature type="transmembrane region" description="Helical" evidence="1">
    <location>
        <begin position="42"/>
        <end position="62"/>
    </location>
</feature>
<dbReference type="Proteomes" id="UP000629619">
    <property type="component" value="Unassembled WGS sequence"/>
</dbReference>
<organism evidence="2 3">
    <name type="scientific">Actinoplanes siamensis</name>
    <dbReference type="NCBI Taxonomy" id="1223317"/>
    <lineage>
        <taxon>Bacteria</taxon>
        <taxon>Bacillati</taxon>
        <taxon>Actinomycetota</taxon>
        <taxon>Actinomycetes</taxon>
        <taxon>Micromonosporales</taxon>
        <taxon>Micromonosporaceae</taxon>
        <taxon>Actinoplanes</taxon>
    </lineage>
</organism>
<keyword evidence="3" id="KW-1185">Reference proteome</keyword>
<reference evidence="2" key="1">
    <citation type="submission" date="2021-01" db="EMBL/GenBank/DDBJ databases">
        <title>Whole genome shotgun sequence of Actinoplanes siamensis NBRC 109076.</title>
        <authorList>
            <person name="Komaki H."/>
            <person name="Tamura T."/>
        </authorList>
    </citation>
    <scope>NUCLEOTIDE SEQUENCE</scope>
    <source>
        <strain evidence="2">NBRC 109076</strain>
    </source>
</reference>
<name>A0A919NCJ0_9ACTN</name>
<feature type="transmembrane region" description="Helical" evidence="1">
    <location>
        <begin position="299"/>
        <end position="323"/>
    </location>
</feature>
<feature type="transmembrane region" description="Helical" evidence="1">
    <location>
        <begin position="234"/>
        <end position="254"/>
    </location>
</feature>
<evidence type="ECO:0000256" key="1">
    <source>
        <dbReference type="SAM" id="Phobius"/>
    </source>
</evidence>
<sequence>MTGTSVALHVTVSASVLAGLPVTWRSRRGDGPGRRSIGPGGWLAVVAGLLVVNQILFTVYALRVRHGDMSYLGGYVPDGWFVLARGPVTTWLAEHWPAPELLAVCALRLPSLLELPLGMLGYLTVVNWLDPALFRRLTGTPVLALTSASYTVTFGLIELAMGTACTNQDLVLRAVSAVLTVLALRRLSPRPAPAPRTAGELLVFAASAAALGYLILALYDSVLLYSLGKAGPHVPGAVAAGALLAAARITAARLRRRPVPAPAGPGIDTLCTGLSWWLALFLVPALAIRYELGFGSRAFAAAAGLLVIAAATAATFVEVYGRLPGVGRAAAVRRWLSGLAVAGVAAVLAAAAGLAVPASHQELRLLWAATLFVLTATGISAAWDRATRPDPVTK</sequence>
<proteinExistence type="predicted"/>
<evidence type="ECO:0000313" key="2">
    <source>
        <dbReference type="EMBL" id="GIF08327.1"/>
    </source>
</evidence>
<dbReference type="AlphaFoldDB" id="A0A919NCJ0"/>
<feature type="transmembrane region" description="Helical" evidence="1">
    <location>
        <begin position="365"/>
        <end position="383"/>
    </location>
</feature>
<gene>
    <name evidence="2" type="ORF">Asi03nite_58650</name>
</gene>
<feature type="transmembrane region" description="Helical" evidence="1">
    <location>
        <begin position="335"/>
        <end position="359"/>
    </location>
</feature>
<accession>A0A919NCJ0</accession>
<protein>
    <submittedName>
        <fullName evidence="2">Uncharacterized protein</fullName>
    </submittedName>
</protein>
<comment type="caution">
    <text evidence="2">The sequence shown here is derived from an EMBL/GenBank/DDBJ whole genome shotgun (WGS) entry which is preliminary data.</text>
</comment>
<keyword evidence="1" id="KW-0472">Membrane</keyword>